<feature type="domain" description="Tyrosine-protein phosphatase" evidence="2">
    <location>
        <begin position="483"/>
        <end position="626"/>
    </location>
</feature>
<dbReference type="PANTHER" id="PTHR46381">
    <property type="entry name" value="MKPA PROTEIN"/>
    <property type="match status" value="1"/>
</dbReference>
<feature type="compositionally biased region" description="Low complexity" evidence="1">
    <location>
        <begin position="68"/>
        <end position="78"/>
    </location>
</feature>
<feature type="region of interest" description="Disordered" evidence="1">
    <location>
        <begin position="349"/>
        <end position="368"/>
    </location>
</feature>
<comment type="caution">
    <text evidence="4">The sequence shown here is derived from an EMBL/GenBank/DDBJ whole genome shotgun (WGS) entry which is preliminary data.</text>
</comment>
<feature type="region of interest" description="Disordered" evidence="1">
    <location>
        <begin position="428"/>
        <end position="454"/>
    </location>
</feature>
<dbReference type="Pfam" id="PF00782">
    <property type="entry name" value="DSPc"/>
    <property type="match status" value="1"/>
</dbReference>
<keyword evidence="5" id="KW-1185">Reference proteome</keyword>
<evidence type="ECO:0000256" key="1">
    <source>
        <dbReference type="SAM" id="MobiDB-lite"/>
    </source>
</evidence>
<proteinExistence type="predicted"/>
<feature type="compositionally biased region" description="Low complexity" evidence="1">
    <location>
        <begin position="351"/>
        <end position="368"/>
    </location>
</feature>
<evidence type="ECO:0000259" key="3">
    <source>
        <dbReference type="PROSITE" id="PS50056"/>
    </source>
</evidence>
<dbReference type="InterPro" id="IPR007122">
    <property type="entry name" value="Villin/Gelsolin"/>
</dbReference>
<dbReference type="PROSITE" id="PS50054">
    <property type="entry name" value="TYR_PHOSPHATASE_DUAL"/>
    <property type="match status" value="1"/>
</dbReference>
<dbReference type="CDD" id="cd14498">
    <property type="entry name" value="DSP"/>
    <property type="match status" value="1"/>
</dbReference>
<sequence>MFKLSLPLSKVNNSNSEEGVAVDRGTSSSDTTTTTNHENSNSTSVPSSTTSNGITIPPVSLSNLKTVISSSSDNNNDTSYDDDDEEDIKDYEIFSNGKSARGTTTNSSSASFFSSISFDTDPIPIEAMSKLIGSSPSTGQDATLYTSNIKLFECFDATSSSHKNSSDKVWKREFKTRPLHSLVSSTISSSSRSSQFNTTSCYIVLHLYHHSHLNSTTSPQQSNKHAFPFATIDESSTRDETNFRLLEQLFTIGSLDGSNGMTDCAFTPRGLEYPFASTRLDSSQHNKYLFDLYVWYGKESSEFVKSRTIERALHLESLLQQPHAVEQLFHSGKPQSFDDLVLKTDVRNSVATSQSPETSTTASSSATLSSLSSSALRHHLLARIKAMMRGTTQKSSRHLFEELSLLSPDETFNSSDVDKLGNLLQLRKRPMAGVSKDEEHDSLESPRKKERTQLSPLNTRDVEHVEEPKVLSGRELAKACHYVCSKITDFLFLGSAAVAQDKKKLNDHGITHIINSAASVYCDNYFPNDFTYYSLSLYDDPNESIIGSFYGVIEFIENAIKNGGKVFIHCQMGVSRSCCLTISYMMWKYKMSFARALDDVKQKRACCSPNAGFLVQLTQWETILGLNEKARKEPKSYLYRISPLNNFYAIHKELVPKLCHNTKSLDSRTCFLLQTKYDHCFLWIGSKSADELRQAAEKFIGVLKSYSPIVIKEWIQIQEGQETEEFNQAMDTLEIDPRRMNNASEYPDLKYLQMTHEEAMDLLRQLRNVDKTVDLEAEKELKEYKNGTLFSFDDGKFSEFDYFDSEDISDDMCYVMLPENEPKILVMIGYDVDLGDDSVDDRGEEIGELFIEWKKLPESTSIQVCEEDDPEFFRYFKNG</sequence>
<dbReference type="InterPro" id="IPR000387">
    <property type="entry name" value="Tyr_Pase_dom"/>
</dbReference>
<feature type="region of interest" description="Disordered" evidence="1">
    <location>
        <begin position="1"/>
        <end position="57"/>
    </location>
</feature>
<feature type="compositionally biased region" description="Low complexity" evidence="1">
    <location>
        <begin position="26"/>
        <end position="52"/>
    </location>
</feature>
<protein>
    <recommendedName>
        <fullName evidence="6">Protein-serine/threonine phosphatase</fullName>
    </recommendedName>
</protein>
<dbReference type="RefSeq" id="XP_044542632.1">
    <property type="nucleotide sequence ID" value="XM_044687790.1"/>
</dbReference>
<feature type="compositionally biased region" description="Basic and acidic residues" evidence="1">
    <location>
        <begin position="435"/>
        <end position="447"/>
    </location>
</feature>
<dbReference type="Proteomes" id="UP000816034">
    <property type="component" value="Unassembled WGS sequence"/>
</dbReference>
<dbReference type="SUPFAM" id="SSF55753">
    <property type="entry name" value="Actin depolymerizing proteins"/>
    <property type="match status" value="2"/>
</dbReference>
<feature type="domain" description="Tyrosine specific protein phosphatases" evidence="3">
    <location>
        <begin position="547"/>
        <end position="604"/>
    </location>
</feature>
<dbReference type="SUPFAM" id="SSF52799">
    <property type="entry name" value="(Phosphotyrosine protein) phosphatases II"/>
    <property type="match status" value="1"/>
</dbReference>
<dbReference type="GeneID" id="68104519"/>
<dbReference type="SMART" id="SM00195">
    <property type="entry name" value="DSPc"/>
    <property type="match status" value="1"/>
</dbReference>
<dbReference type="InterPro" id="IPR000340">
    <property type="entry name" value="Dual-sp_phosphatase_cat-dom"/>
</dbReference>
<organism evidence="4 5">
    <name type="scientific">Naegleria lovaniensis</name>
    <name type="common">Amoeba</name>
    <dbReference type="NCBI Taxonomy" id="51637"/>
    <lineage>
        <taxon>Eukaryota</taxon>
        <taxon>Discoba</taxon>
        <taxon>Heterolobosea</taxon>
        <taxon>Tetramitia</taxon>
        <taxon>Eutetramitia</taxon>
        <taxon>Vahlkampfiidae</taxon>
        <taxon>Naegleria</taxon>
    </lineage>
</organism>
<evidence type="ECO:0000313" key="4">
    <source>
        <dbReference type="EMBL" id="KAG2373458.1"/>
    </source>
</evidence>
<dbReference type="SMART" id="SM00262">
    <property type="entry name" value="GEL"/>
    <property type="match status" value="1"/>
</dbReference>
<dbReference type="PROSITE" id="PS50056">
    <property type="entry name" value="TYR_PHOSPHATASE_2"/>
    <property type="match status" value="1"/>
</dbReference>
<evidence type="ECO:0000259" key="2">
    <source>
        <dbReference type="PROSITE" id="PS50054"/>
    </source>
</evidence>
<dbReference type="InterPro" id="IPR029006">
    <property type="entry name" value="ADF-H/Gelsolin-like_dom_sf"/>
</dbReference>
<feature type="region of interest" description="Disordered" evidence="1">
    <location>
        <begin position="68"/>
        <end position="87"/>
    </location>
</feature>
<dbReference type="GO" id="GO:0051015">
    <property type="term" value="F:actin filament binding"/>
    <property type="evidence" value="ECO:0007669"/>
    <property type="project" value="InterPro"/>
</dbReference>
<accession>A0AA88KCP7</accession>
<dbReference type="InterPro" id="IPR020422">
    <property type="entry name" value="TYR_PHOSPHATASE_DUAL_dom"/>
</dbReference>
<dbReference type="AlphaFoldDB" id="A0AA88KCP7"/>
<dbReference type="PANTHER" id="PTHR46381:SF2">
    <property type="entry name" value="MAP KINASE PHOSPHATASE"/>
    <property type="match status" value="1"/>
</dbReference>
<reference evidence="4 5" key="1">
    <citation type="journal article" date="2018" name="BMC Genomics">
        <title>The genome of Naegleria lovaniensis, the basis for a comparative approach to unravel pathogenicity factors of the human pathogenic amoeba N. fowleri.</title>
        <authorList>
            <person name="Liechti N."/>
            <person name="Schurch N."/>
            <person name="Bruggmann R."/>
            <person name="Wittwer M."/>
        </authorList>
    </citation>
    <scope>NUCLEOTIDE SEQUENCE [LARGE SCALE GENOMIC DNA]</scope>
    <source>
        <strain evidence="4 5">ATCC 30569</strain>
    </source>
</reference>
<name>A0AA88KCP7_NAELO</name>
<dbReference type="Gene3D" id="3.90.190.10">
    <property type="entry name" value="Protein tyrosine phosphatase superfamily"/>
    <property type="match status" value="1"/>
</dbReference>
<evidence type="ECO:0000313" key="5">
    <source>
        <dbReference type="Proteomes" id="UP000816034"/>
    </source>
</evidence>
<dbReference type="InterPro" id="IPR029021">
    <property type="entry name" value="Prot-tyrosine_phosphatase-like"/>
</dbReference>
<dbReference type="Gene3D" id="3.40.20.10">
    <property type="entry name" value="Severin"/>
    <property type="match status" value="1"/>
</dbReference>
<gene>
    <name evidence="4" type="ORF">C9374_012065</name>
</gene>
<dbReference type="EMBL" id="PYSW02000054">
    <property type="protein sequence ID" value="KAG2373458.1"/>
    <property type="molecule type" value="Genomic_DNA"/>
</dbReference>
<evidence type="ECO:0008006" key="6">
    <source>
        <dbReference type="Google" id="ProtNLM"/>
    </source>
</evidence>